<keyword evidence="2" id="KW-1185">Reference proteome</keyword>
<comment type="caution">
    <text evidence="1">The sequence shown here is derived from an EMBL/GenBank/DDBJ whole genome shotgun (WGS) entry which is preliminary data.</text>
</comment>
<dbReference type="EMBL" id="BROD01000001">
    <property type="protein sequence ID" value="GKX68017.1"/>
    <property type="molecule type" value="Genomic_DNA"/>
</dbReference>
<proteinExistence type="predicted"/>
<gene>
    <name evidence="1" type="ORF">rsdtw13_32750</name>
</gene>
<name>A0ACB5RG35_9CLOT</name>
<evidence type="ECO:0000313" key="1">
    <source>
        <dbReference type="EMBL" id="GKX68017.1"/>
    </source>
</evidence>
<reference evidence="1" key="1">
    <citation type="journal article" date="2025" name="Int. J. Syst. Evol. Microbiol.">
        <title>Inconstantimicrobium mannanitabidum sp. nov., a novel member of the family Clostridiaceae isolated from anoxic soil under the treatment of reductive soil disinfestation.</title>
        <authorList>
            <person name="Ueki A."/>
            <person name="Tonouchi A."/>
            <person name="Honma S."/>
            <person name="Kaku N."/>
            <person name="Ueki K."/>
        </authorList>
    </citation>
    <scope>NUCLEOTIDE SEQUENCE</scope>
    <source>
        <strain evidence="1">TW13</strain>
    </source>
</reference>
<accession>A0ACB5RG35</accession>
<evidence type="ECO:0000313" key="2">
    <source>
        <dbReference type="Proteomes" id="UP001058074"/>
    </source>
</evidence>
<protein>
    <submittedName>
        <fullName evidence="1">ABC transporter permease</fullName>
    </submittedName>
</protein>
<sequence>MKKYLYEVKHLILLNVICNLIATIALANIPYLTKRLFDSIESRNLEYLVNIILIYVGCNVLNLIITYIENVVNFKIGIAFEVSLKKDFFKVITNYDYMKFSSKDIGEYISIQANEITQLEMDYLTPAIDIIKSINTFAIYGIMFFAFIDWRIALVVLGASIFSTLIAPNLTAKELSKRRKVYLDKMGIYVSKIKDLLEGFKLIQSKTRKNMFVEQESFLKDAAKARFAYGKFKSLALTVNGGFIYSLHIISFSIVGYLLIKKEITVGTAVATLGYLECFISPMGSLIYDINTIKSTRGIKLKVLEFLKDNEGEKNLIVKKDFNSSIEFKDATVDYDKFSLKDFSYRFEKNKKYAIIGHSGSGKSTIIGALMKYVNLSKGNIYIDGKSIEKLDISYIIHNISQHEHIFTGDYKNNVTVFGAFPFRKIGILEDSLSEVMLDSIVQKSDCQLLSGGEKQVLSIFRMCLADTPICIMDEVFSATDMNITEKLEKVLLSMKDKTMIIITHKLSEHLEEFDEILLIENGKLVQSGTYEDILKSAEYRKLQSA</sequence>
<dbReference type="Proteomes" id="UP001058074">
    <property type="component" value="Unassembled WGS sequence"/>
</dbReference>
<organism evidence="1 2">
    <name type="scientific">Inconstantimicrobium mannanitabidum</name>
    <dbReference type="NCBI Taxonomy" id="1604901"/>
    <lineage>
        <taxon>Bacteria</taxon>
        <taxon>Bacillati</taxon>
        <taxon>Bacillota</taxon>
        <taxon>Clostridia</taxon>
        <taxon>Eubacteriales</taxon>
        <taxon>Clostridiaceae</taxon>
        <taxon>Inconstantimicrobium</taxon>
    </lineage>
</organism>